<organism evidence="1 2">
    <name type="scientific">Paramecium octaurelia</name>
    <dbReference type="NCBI Taxonomy" id="43137"/>
    <lineage>
        <taxon>Eukaryota</taxon>
        <taxon>Sar</taxon>
        <taxon>Alveolata</taxon>
        <taxon>Ciliophora</taxon>
        <taxon>Intramacronucleata</taxon>
        <taxon>Oligohymenophorea</taxon>
        <taxon>Peniculida</taxon>
        <taxon>Parameciidae</taxon>
        <taxon>Paramecium</taxon>
    </lineage>
</organism>
<proteinExistence type="predicted"/>
<comment type="caution">
    <text evidence="1">The sequence shown here is derived from an EMBL/GenBank/DDBJ whole genome shotgun (WGS) entry which is preliminary data.</text>
</comment>
<keyword evidence="2" id="KW-1185">Reference proteome</keyword>
<sequence length="150" mass="17671">MSYQQKGLNAVRLSQINQPILKARKSQDYPTEYSLDHQYRNSSLKQNRAITQHNSRLIMEEEFVKMRRPQTSEGSRRKKLIEDHAFQGTYNSNTKCEILECENEDDKDEQLISYNYLINCNPSNTTRNNQKKVPFQTTLDQDFLSLFAID</sequence>
<dbReference type="AlphaFoldDB" id="A0A8S1W642"/>
<evidence type="ECO:0000313" key="1">
    <source>
        <dbReference type="EMBL" id="CAD8185758.1"/>
    </source>
</evidence>
<accession>A0A8S1W642</accession>
<dbReference type="OrthoDB" id="291120at2759"/>
<dbReference type="OMA" id="YLINCNP"/>
<dbReference type="EMBL" id="CAJJDP010000085">
    <property type="protein sequence ID" value="CAD8185758.1"/>
    <property type="molecule type" value="Genomic_DNA"/>
</dbReference>
<evidence type="ECO:0000313" key="2">
    <source>
        <dbReference type="Proteomes" id="UP000683925"/>
    </source>
</evidence>
<reference evidence="1" key="1">
    <citation type="submission" date="2021-01" db="EMBL/GenBank/DDBJ databases">
        <authorList>
            <consortium name="Genoscope - CEA"/>
            <person name="William W."/>
        </authorList>
    </citation>
    <scope>NUCLEOTIDE SEQUENCE</scope>
</reference>
<dbReference type="Proteomes" id="UP000683925">
    <property type="component" value="Unassembled WGS sequence"/>
</dbReference>
<gene>
    <name evidence="1" type="ORF">POCTA_138.1.T0860127</name>
</gene>
<protein>
    <submittedName>
        <fullName evidence="1">Uncharacterized protein</fullName>
    </submittedName>
</protein>
<name>A0A8S1W642_PAROT</name>